<keyword evidence="3" id="KW-1185">Reference proteome</keyword>
<keyword evidence="1" id="KW-0472">Membrane</keyword>
<dbReference type="InterPro" id="IPR046678">
    <property type="entry name" value="DUF6548"/>
</dbReference>
<dbReference type="EMBL" id="FNUL01000006">
    <property type="protein sequence ID" value="SEF69059.1"/>
    <property type="molecule type" value="Genomic_DNA"/>
</dbReference>
<reference evidence="2 3" key="1">
    <citation type="submission" date="2016-10" db="EMBL/GenBank/DDBJ databases">
        <authorList>
            <person name="de Groot N.N."/>
        </authorList>
    </citation>
    <scope>NUCLEOTIDE SEQUENCE [LARGE SCALE GENOMIC DNA]</scope>
    <source>
        <strain evidence="2 3">D15d</strain>
    </source>
</reference>
<proteinExistence type="predicted"/>
<dbReference type="Pfam" id="PF20185">
    <property type="entry name" value="DUF6548"/>
    <property type="match status" value="1"/>
</dbReference>
<keyword evidence="1" id="KW-1133">Transmembrane helix</keyword>
<feature type="transmembrane region" description="Helical" evidence="1">
    <location>
        <begin position="144"/>
        <end position="165"/>
    </location>
</feature>
<keyword evidence="1" id="KW-0812">Transmembrane</keyword>
<protein>
    <submittedName>
        <fullName evidence="2">Uncharacterized protein</fullName>
    </submittedName>
</protein>
<dbReference type="AlphaFoldDB" id="A0A1H5U213"/>
<evidence type="ECO:0000313" key="2">
    <source>
        <dbReference type="EMBL" id="SEF69059.1"/>
    </source>
</evidence>
<evidence type="ECO:0000256" key="1">
    <source>
        <dbReference type="SAM" id="Phobius"/>
    </source>
</evidence>
<organism evidence="2 3">
    <name type="scientific">Lachnospira multipara</name>
    <dbReference type="NCBI Taxonomy" id="28051"/>
    <lineage>
        <taxon>Bacteria</taxon>
        <taxon>Bacillati</taxon>
        <taxon>Bacillota</taxon>
        <taxon>Clostridia</taxon>
        <taxon>Lachnospirales</taxon>
        <taxon>Lachnospiraceae</taxon>
        <taxon>Lachnospira</taxon>
    </lineage>
</organism>
<dbReference type="Proteomes" id="UP000236726">
    <property type="component" value="Unassembled WGS sequence"/>
</dbReference>
<evidence type="ECO:0000313" key="3">
    <source>
        <dbReference type="Proteomes" id="UP000236726"/>
    </source>
</evidence>
<sequence length="166" mass="19282">MTRINDEFMEAFKHLDKICKEMFNAEKGVTSYIDEMERISSGPRYVPNWNYVLRRLKDLRHIRNTHSHEIGTSYGDICSPEDVQWLESFYSEIMNTTDPLAQYRKATAPKPKPKMPTSTQYNPNDFHTFTPQYEQEEEETISGLAIFIICLVVVAVVVGVFFAVFV</sequence>
<dbReference type="RefSeq" id="WP_103952624.1">
    <property type="nucleotide sequence ID" value="NZ_FNUL01000006.1"/>
</dbReference>
<accession>A0A1H5U213</accession>
<gene>
    <name evidence="2" type="ORF">SAMN05216537_10629</name>
</gene>
<name>A0A1H5U213_9FIRM</name>